<evidence type="ECO:0000256" key="20">
    <source>
        <dbReference type="ARBA" id="ARBA00023159"/>
    </source>
</evidence>
<evidence type="ECO:0000256" key="30">
    <source>
        <dbReference type="PIRSR" id="PIRSR000619-2"/>
    </source>
</evidence>
<evidence type="ECO:0000256" key="27">
    <source>
        <dbReference type="ARBA" id="ARBA00051243"/>
    </source>
</evidence>
<dbReference type="InterPro" id="IPR049328">
    <property type="entry name" value="TM_ErbB1"/>
</dbReference>
<dbReference type="FunFam" id="4.10.1140.10:FF:000001">
    <property type="entry name" value="Receptor protein-tyrosine kinase"/>
    <property type="match status" value="1"/>
</dbReference>
<evidence type="ECO:0000256" key="23">
    <source>
        <dbReference type="ARBA" id="ARBA00023180"/>
    </source>
</evidence>
<keyword evidence="17 28" id="KW-0472">Membrane</keyword>
<feature type="domain" description="Protein kinase" evidence="34">
    <location>
        <begin position="661"/>
        <end position="920"/>
    </location>
</feature>
<dbReference type="GO" id="GO:0030182">
    <property type="term" value="P:neuron differentiation"/>
    <property type="evidence" value="ECO:0007669"/>
    <property type="project" value="TreeGrafter"/>
</dbReference>
<keyword evidence="13 28" id="KW-0418">Kinase</keyword>
<dbReference type="GO" id="GO:0009925">
    <property type="term" value="C:basal plasma membrane"/>
    <property type="evidence" value="ECO:0007669"/>
    <property type="project" value="TreeGrafter"/>
</dbReference>
<evidence type="ECO:0000256" key="13">
    <source>
        <dbReference type="ARBA" id="ARBA00022777"/>
    </source>
</evidence>
<evidence type="ECO:0000256" key="12">
    <source>
        <dbReference type="ARBA" id="ARBA00022753"/>
    </source>
</evidence>
<sequence length="1207" mass="133471">SPYGSSLCLGTDMRLALPSSLENHYETLKLLYTGCQVVHGNLEITHLHGNPDLSFLQGIVEVQGYVLVAHVSVDLLPLDNLRIIRGSNLYNGSFALAVLENSHAGRGLRTLRLRSLTEILVGGVNIWNNPQLCFPDPHSIVWRDTLDEHNKHEHKLQKRAPNLTRINCASGCQRCKGRFSNDCCHMQCAAGCTGPKDSDCLACRHFNDSGVCKDNCPPPAIYDPVTYQTKPNPNKKFSFGATCVKTCPYNYLAMDVACTLICPKANREVMLTNPDGSETQKCEKCEGDCPVCYGLGLEHLSGVTMVTSANVDQFNSCKKIYGSLAFLPQSFASDPATNTSGLSLDQLRAFRGVEEITGYLYIDAWPKNWTDLSVFENLKVIRGRMLYKGMFSLAVQNLHIESLGLRSLHSVSGGLVMLHNNSELCYTSSLPWDTLLHPTQGPHRIVSMNQDSQTCGELSRPKRGCWGPGPSQCVSCKYFQRGTECIEQCNVEQGPVREYVDGSLCVACHAECEPLNNTASCHGPGADECTECRNFKDGDFCVDHCPSGVKVDQIYIWKYSDAEANCQPCNTNCTLSCTLMDERGCPIHTGPGTTIAAAVGGVVLFCILLALLIFYLKRQKKMKKKETLRRILQEHELVEPLTPSGASPNQAQMRILKETELKKLRVLGAGAFGTVYKGVWTPDGENVKIPVAIKVLRENTSPKANKEILDEAYVMAGVASPYVCRLLGICLTSTVQLVTQLMPYGCLLDYVRENKDRIGSQFLLNWCVQIAKGMSYLEDVRLVHRDLAARNVLVKNPNHVKITDFGLARLLDIDETEYHADGGKVPIKWMALESILHRKFTHQSDVWSYGVTVWELMTFGAKPYDMIPAREIPEVLEGGERLPQPPICTIDVYMIMVKCWMIDPDSRPRFKDLVSEFSAMARDPPRYVVIQNDEQMSTSSPVDSQFFRMLMEEEGTNMSELLDPDEYLVPQPNMFQRSQTDGVQSNGPSRHQSYRYPTLPLGASTSNGLWSQYPTLARSPSAGGQSDSVFLDGSPDNPSLPPASPGRYSKDPTYPNGSMSDLETDGPDLTNIAHWSHVSLLPEYVNQDVHNLRLIMPERPTTLPRKGAKIDRRIPNGLSSGQSVENPGYLVPAASGTSTSPAFDNPYYLDLVAKAIAVQSPPLEANGDIETDGGAVSRQLNGFVTPTAENPEYLGLADTWINNQQPF</sequence>
<keyword evidence="10" id="KW-0732">Signal</keyword>
<evidence type="ECO:0000256" key="2">
    <source>
        <dbReference type="ARBA" id="ARBA00004199"/>
    </source>
</evidence>
<keyword evidence="8 28" id="KW-0808">Transferase</keyword>
<dbReference type="Gene3D" id="2.10.220.10">
    <property type="entry name" value="Hormone Receptor, Insulin-like Growth Factor Receptor 1, Chain A, domain 2"/>
    <property type="match status" value="3"/>
</dbReference>
<dbReference type="Gene3D" id="3.30.200.20">
    <property type="entry name" value="Phosphorylase Kinase, domain 1"/>
    <property type="match status" value="1"/>
</dbReference>
<dbReference type="Gene3D" id="3.80.20.20">
    <property type="entry name" value="Receptor L-domain"/>
    <property type="match status" value="2"/>
</dbReference>
<evidence type="ECO:0000256" key="10">
    <source>
        <dbReference type="ARBA" id="ARBA00022729"/>
    </source>
</evidence>
<keyword evidence="5" id="KW-1003">Cell membrane</keyword>
<proteinExistence type="inferred from homology"/>
<evidence type="ECO:0000256" key="16">
    <source>
        <dbReference type="ARBA" id="ARBA00023015"/>
    </source>
</evidence>
<comment type="subcellular location">
    <subcellularLocation>
        <location evidence="2">Cell projection</location>
        <location evidence="2">Ruffle membrane</location>
        <topology evidence="2">Single-pass type I membrane protein</topology>
    </subcellularLocation>
    <subcellularLocation>
        <location evidence="4">Cytoplasm</location>
        <location evidence="4">Perinuclear region</location>
    </subcellularLocation>
    <subcellularLocation>
        <location evidence="3">Early endosome</location>
    </subcellularLocation>
    <subcellularLocation>
        <location evidence="1">Nucleus</location>
    </subcellularLocation>
</comment>
<keyword evidence="6" id="KW-0963">Cytoplasm</keyword>
<dbReference type="InterPro" id="IPR017441">
    <property type="entry name" value="Protein_kinase_ATP_BS"/>
</dbReference>
<keyword evidence="7" id="KW-0597">Phosphoprotein</keyword>
<feature type="compositionally biased region" description="Polar residues" evidence="32">
    <location>
        <begin position="977"/>
        <end position="991"/>
    </location>
</feature>
<keyword evidence="25" id="KW-0966">Cell projection</keyword>
<dbReference type="InterPro" id="IPR000494">
    <property type="entry name" value="Rcpt_L-dom"/>
</dbReference>
<evidence type="ECO:0000256" key="22">
    <source>
        <dbReference type="ARBA" id="ARBA00023170"/>
    </source>
</evidence>
<dbReference type="Pfam" id="PF21314">
    <property type="entry name" value="TM_ErbB1"/>
    <property type="match status" value="1"/>
</dbReference>
<evidence type="ECO:0000256" key="14">
    <source>
        <dbReference type="ARBA" id="ARBA00022840"/>
    </source>
</evidence>
<dbReference type="Pfam" id="PF14843">
    <property type="entry name" value="GF_recep_IV"/>
    <property type="match status" value="1"/>
</dbReference>
<dbReference type="GO" id="GO:0048471">
    <property type="term" value="C:perinuclear region of cytoplasm"/>
    <property type="evidence" value="ECO:0007669"/>
    <property type="project" value="UniProtKB-SubCell"/>
</dbReference>
<dbReference type="CDD" id="cd00064">
    <property type="entry name" value="FU"/>
    <property type="match status" value="3"/>
</dbReference>
<dbReference type="GO" id="GO:0005524">
    <property type="term" value="F:ATP binding"/>
    <property type="evidence" value="ECO:0007669"/>
    <property type="project" value="UniProtKB-UniRule"/>
</dbReference>
<dbReference type="GO" id="GO:0043235">
    <property type="term" value="C:receptor complex"/>
    <property type="evidence" value="ECO:0007669"/>
    <property type="project" value="TreeGrafter"/>
</dbReference>
<dbReference type="EC" id="2.7.10.1" evidence="28"/>
<dbReference type="InterPro" id="IPR050122">
    <property type="entry name" value="RTK"/>
</dbReference>
<dbReference type="InterPro" id="IPR036941">
    <property type="entry name" value="Rcpt_L-dom_sf"/>
</dbReference>
<dbReference type="Pfam" id="PF07714">
    <property type="entry name" value="PK_Tyr_Ser-Thr"/>
    <property type="match status" value="1"/>
</dbReference>
<evidence type="ECO:0000256" key="25">
    <source>
        <dbReference type="ARBA" id="ARBA00023273"/>
    </source>
</evidence>
<dbReference type="GO" id="GO:0005634">
    <property type="term" value="C:nucleus"/>
    <property type="evidence" value="ECO:0007669"/>
    <property type="project" value="UniProtKB-SubCell"/>
</dbReference>
<dbReference type="GO" id="GO:0043410">
    <property type="term" value="P:positive regulation of MAPK cascade"/>
    <property type="evidence" value="ECO:0007669"/>
    <property type="project" value="TreeGrafter"/>
</dbReference>
<dbReference type="PROSITE" id="PS00107">
    <property type="entry name" value="PROTEIN_KINASE_ATP"/>
    <property type="match status" value="1"/>
</dbReference>
<dbReference type="FunFam" id="3.30.200.20:FF:000184">
    <property type="entry name" value="Receptor protein-tyrosine kinase"/>
    <property type="match status" value="1"/>
</dbReference>
<dbReference type="PRINTS" id="PR00109">
    <property type="entry name" value="TYRKINASE"/>
</dbReference>
<keyword evidence="12" id="KW-0967">Endosome</keyword>
<comment type="similarity">
    <text evidence="28">Belongs to the protein kinase superfamily. Tyr protein kinase family. EGF receptor subfamily.</text>
</comment>
<dbReference type="Proteomes" id="UP000694523">
    <property type="component" value="Unplaced"/>
</dbReference>
<dbReference type="InterPro" id="IPR016245">
    <property type="entry name" value="Tyr_kinase_EGF/ERB/XmrK_rcpt"/>
</dbReference>
<protein>
    <recommendedName>
        <fullName evidence="28">Receptor protein-tyrosine kinase</fullName>
        <ecNumber evidence="28">2.7.10.1</ecNumber>
    </recommendedName>
</protein>
<dbReference type="PROSITE" id="PS50011">
    <property type="entry name" value="PROTEIN_KINASE_DOM"/>
    <property type="match status" value="1"/>
</dbReference>
<reference evidence="35" key="2">
    <citation type="submission" date="2025-09" db="UniProtKB">
        <authorList>
            <consortium name="Ensembl"/>
        </authorList>
    </citation>
    <scope>IDENTIFICATION</scope>
</reference>
<dbReference type="SUPFAM" id="SSF57184">
    <property type="entry name" value="Growth factor receptor domain"/>
    <property type="match status" value="2"/>
</dbReference>
<dbReference type="PANTHER" id="PTHR24416:SF137">
    <property type="entry name" value="RECEPTOR TYROSINE-PROTEIN KINASE ERBB-2"/>
    <property type="match status" value="1"/>
</dbReference>
<dbReference type="Pfam" id="PF01030">
    <property type="entry name" value="Recep_L_domain"/>
    <property type="match status" value="2"/>
</dbReference>
<evidence type="ECO:0000256" key="17">
    <source>
        <dbReference type="ARBA" id="ARBA00023136"/>
    </source>
</evidence>
<dbReference type="GO" id="GO:0038127">
    <property type="term" value="P:ERBB signaling pathway"/>
    <property type="evidence" value="ECO:0007669"/>
    <property type="project" value="UniProtKB-ARBA"/>
</dbReference>
<dbReference type="InterPro" id="IPR006212">
    <property type="entry name" value="Furin_repeat"/>
</dbReference>
<keyword evidence="15 33" id="KW-1133">Transmembrane helix</keyword>
<keyword evidence="20" id="KW-0010">Activator</keyword>
<evidence type="ECO:0000256" key="8">
    <source>
        <dbReference type="ARBA" id="ARBA00022679"/>
    </source>
</evidence>
<evidence type="ECO:0000256" key="6">
    <source>
        <dbReference type="ARBA" id="ARBA00022490"/>
    </source>
</evidence>
<comment type="function">
    <text evidence="26">In the nucleus is involved in transcriptional regulation. Associates with the 5'-TCAAATTC-3' sequence in the PTGS2/COX-2 promoter and activates its transcription. Implicated in transcriptional activation of CDKN1A; the function involves STAT3 and SRC. Involved in the transcription of rRNA genes by RNA Pol I and enhances protein synthesis and cell growth.</text>
</comment>
<keyword evidence="21" id="KW-0804">Transcription</keyword>
<feature type="binding site" evidence="30">
    <location>
        <begin position="667"/>
        <end position="675"/>
    </location>
    <ligand>
        <name>ATP</name>
        <dbReference type="ChEBI" id="CHEBI:30616"/>
    </ligand>
</feature>
<dbReference type="PANTHER" id="PTHR24416">
    <property type="entry name" value="TYROSINE-PROTEIN KINASE RECEPTOR"/>
    <property type="match status" value="1"/>
</dbReference>
<evidence type="ECO:0000256" key="18">
    <source>
        <dbReference type="ARBA" id="ARBA00023137"/>
    </source>
</evidence>
<dbReference type="GO" id="GO:0005769">
    <property type="term" value="C:early endosome"/>
    <property type="evidence" value="ECO:0007669"/>
    <property type="project" value="UniProtKB-SubCell"/>
</dbReference>
<dbReference type="PIRSF" id="PIRSF000619">
    <property type="entry name" value="TyrPK_EGF-R"/>
    <property type="match status" value="1"/>
</dbReference>
<dbReference type="SUPFAM" id="SSF52058">
    <property type="entry name" value="L domain-like"/>
    <property type="match status" value="2"/>
</dbReference>
<evidence type="ECO:0000256" key="31">
    <source>
        <dbReference type="PROSITE-ProRule" id="PRU10141"/>
    </source>
</evidence>
<dbReference type="InterPro" id="IPR000719">
    <property type="entry name" value="Prot_kinase_dom"/>
</dbReference>
<dbReference type="GO" id="GO:0043066">
    <property type="term" value="P:negative regulation of apoptotic process"/>
    <property type="evidence" value="ECO:0007669"/>
    <property type="project" value="TreeGrafter"/>
</dbReference>
<feature type="transmembrane region" description="Helical" evidence="33">
    <location>
        <begin position="595"/>
        <end position="616"/>
    </location>
</feature>
<dbReference type="Ensembl" id="ENSNMLT00000013970.1">
    <property type="protein sequence ID" value="ENSNMLP00000012364.1"/>
    <property type="gene ID" value="ENSNMLG00000003856.1"/>
</dbReference>
<dbReference type="InterPro" id="IPR006211">
    <property type="entry name" value="Furin-like_Cys-rich_dom"/>
</dbReference>
<evidence type="ECO:0000256" key="3">
    <source>
        <dbReference type="ARBA" id="ARBA00004412"/>
    </source>
</evidence>
<dbReference type="InterPro" id="IPR009030">
    <property type="entry name" value="Growth_fac_rcpt_cys_sf"/>
</dbReference>
<dbReference type="SUPFAM" id="SSF56112">
    <property type="entry name" value="Protein kinase-like (PK-like)"/>
    <property type="match status" value="1"/>
</dbReference>
<evidence type="ECO:0000256" key="15">
    <source>
        <dbReference type="ARBA" id="ARBA00022989"/>
    </source>
</evidence>
<dbReference type="FunFam" id="2.10.220.10:FF:000001">
    <property type="entry name" value="Receptor protein-tyrosine kinase"/>
    <property type="match status" value="1"/>
</dbReference>
<evidence type="ECO:0000256" key="5">
    <source>
        <dbReference type="ARBA" id="ARBA00022475"/>
    </source>
</evidence>
<dbReference type="Gene3D" id="6.10.250.2930">
    <property type="match status" value="1"/>
</dbReference>
<dbReference type="InterPro" id="IPR011009">
    <property type="entry name" value="Kinase-like_dom_sf"/>
</dbReference>
<evidence type="ECO:0000313" key="36">
    <source>
        <dbReference type="Proteomes" id="UP000694523"/>
    </source>
</evidence>
<evidence type="ECO:0000256" key="4">
    <source>
        <dbReference type="ARBA" id="ARBA00004556"/>
    </source>
</evidence>
<evidence type="ECO:0000313" key="35">
    <source>
        <dbReference type="Ensembl" id="ENSNMLP00000012364.1"/>
    </source>
</evidence>
<keyword evidence="24" id="KW-0539">Nucleus</keyword>
<feature type="active site" description="Proton acceptor" evidence="29">
    <location>
        <position position="786"/>
    </location>
</feature>
<organism evidence="35 36">
    <name type="scientific">Neogobius melanostomus</name>
    <name type="common">round goby</name>
    <dbReference type="NCBI Taxonomy" id="47308"/>
    <lineage>
        <taxon>Eukaryota</taxon>
        <taxon>Metazoa</taxon>
        <taxon>Chordata</taxon>
        <taxon>Craniata</taxon>
        <taxon>Vertebrata</taxon>
        <taxon>Euteleostomi</taxon>
        <taxon>Actinopterygii</taxon>
        <taxon>Neopterygii</taxon>
        <taxon>Teleostei</taxon>
        <taxon>Neoteleostei</taxon>
        <taxon>Acanthomorphata</taxon>
        <taxon>Gobiaria</taxon>
        <taxon>Gobiiformes</taxon>
        <taxon>Gobioidei</taxon>
        <taxon>Gobiidae</taxon>
        <taxon>Benthophilinae</taxon>
        <taxon>Neogobiini</taxon>
        <taxon>Neogobius</taxon>
    </lineage>
</organism>
<reference evidence="35" key="1">
    <citation type="submission" date="2025-08" db="UniProtKB">
        <authorList>
            <consortium name="Ensembl"/>
        </authorList>
    </citation>
    <scope>IDENTIFICATION</scope>
</reference>
<comment type="catalytic activity">
    <reaction evidence="27">
        <text>L-tyrosyl-[protein] + ATP = O-phospho-L-tyrosyl-[protein] + ADP + H(+)</text>
        <dbReference type="Rhea" id="RHEA:10596"/>
        <dbReference type="Rhea" id="RHEA-COMP:10136"/>
        <dbReference type="Rhea" id="RHEA-COMP:20101"/>
        <dbReference type="ChEBI" id="CHEBI:15378"/>
        <dbReference type="ChEBI" id="CHEBI:30616"/>
        <dbReference type="ChEBI" id="CHEBI:46858"/>
        <dbReference type="ChEBI" id="CHEBI:61978"/>
        <dbReference type="ChEBI" id="CHEBI:456216"/>
        <dbReference type="EC" id="2.7.10.1"/>
    </reaction>
</comment>
<dbReference type="GO" id="GO:0008284">
    <property type="term" value="P:positive regulation of cell population proliferation"/>
    <property type="evidence" value="ECO:0007669"/>
    <property type="project" value="TreeGrafter"/>
</dbReference>
<dbReference type="InterPro" id="IPR001245">
    <property type="entry name" value="Ser-Thr/Tyr_kinase_cat_dom"/>
</dbReference>
<accession>A0A8C6WJW8</accession>
<evidence type="ECO:0000256" key="26">
    <source>
        <dbReference type="ARBA" id="ARBA00037619"/>
    </source>
</evidence>
<name>A0A8C6WJW8_9GOBI</name>
<feature type="region of interest" description="Disordered" evidence="32">
    <location>
        <begin position="1016"/>
        <end position="1065"/>
    </location>
</feature>
<dbReference type="AlphaFoldDB" id="A0A8C6WJW8"/>
<dbReference type="PROSITE" id="PS00109">
    <property type="entry name" value="PROTEIN_KINASE_TYR"/>
    <property type="match status" value="1"/>
</dbReference>
<feature type="binding site" evidence="30 31">
    <location>
        <position position="694"/>
    </location>
    <ligand>
        <name>ATP</name>
        <dbReference type="ChEBI" id="CHEBI:30616"/>
    </ligand>
</feature>
<dbReference type="InterPro" id="IPR032778">
    <property type="entry name" value="GF_recep_IV"/>
</dbReference>
<evidence type="ECO:0000256" key="24">
    <source>
        <dbReference type="ARBA" id="ARBA00023242"/>
    </source>
</evidence>
<keyword evidence="19" id="KW-1015">Disulfide bond</keyword>
<dbReference type="Gene3D" id="1.10.510.10">
    <property type="entry name" value="Transferase(Phosphotransferase) domain 1"/>
    <property type="match status" value="1"/>
</dbReference>
<keyword evidence="18 28" id="KW-0829">Tyrosine-protein kinase</keyword>
<evidence type="ECO:0000256" key="11">
    <source>
        <dbReference type="ARBA" id="ARBA00022741"/>
    </source>
</evidence>
<feature type="region of interest" description="Disordered" evidence="32">
    <location>
        <begin position="977"/>
        <end position="998"/>
    </location>
</feature>
<evidence type="ECO:0000256" key="33">
    <source>
        <dbReference type="SAM" id="Phobius"/>
    </source>
</evidence>
<evidence type="ECO:0000256" key="21">
    <source>
        <dbReference type="ARBA" id="ARBA00023163"/>
    </source>
</evidence>
<dbReference type="SMART" id="SM00261">
    <property type="entry name" value="FU"/>
    <property type="match status" value="3"/>
</dbReference>
<evidence type="ECO:0000256" key="7">
    <source>
        <dbReference type="ARBA" id="ARBA00022553"/>
    </source>
</evidence>
<keyword evidence="9 33" id="KW-0812">Transmembrane</keyword>
<keyword evidence="14 28" id="KW-0067">ATP-binding</keyword>
<keyword evidence="23" id="KW-0325">Glycoprotein</keyword>
<evidence type="ECO:0000256" key="29">
    <source>
        <dbReference type="PIRSR" id="PIRSR000619-1"/>
    </source>
</evidence>
<dbReference type="SMART" id="SM00219">
    <property type="entry name" value="TyrKc"/>
    <property type="match status" value="1"/>
</dbReference>
<keyword evidence="16" id="KW-0805">Transcription regulation</keyword>
<dbReference type="InterPro" id="IPR044912">
    <property type="entry name" value="Egfr_JX_dom"/>
</dbReference>
<keyword evidence="36" id="KW-1185">Reference proteome</keyword>
<evidence type="ECO:0000256" key="19">
    <source>
        <dbReference type="ARBA" id="ARBA00023157"/>
    </source>
</evidence>
<dbReference type="GO" id="GO:0032587">
    <property type="term" value="C:ruffle membrane"/>
    <property type="evidence" value="ECO:0007669"/>
    <property type="project" value="UniProtKB-SubCell"/>
</dbReference>
<dbReference type="FunFam" id="1.10.510.10:FF:002828">
    <property type="entry name" value="Receptor tyrosine-protein kinase erbB-2"/>
    <property type="match status" value="1"/>
</dbReference>
<keyword evidence="11 28" id="KW-0547">Nucleotide-binding</keyword>
<evidence type="ECO:0000256" key="9">
    <source>
        <dbReference type="ARBA" id="ARBA00022692"/>
    </source>
</evidence>
<dbReference type="GO" id="GO:0004714">
    <property type="term" value="F:transmembrane receptor protein tyrosine kinase activity"/>
    <property type="evidence" value="ECO:0007669"/>
    <property type="project" value="UniProtKB-EC"/>
</dbReference>
<evidence type="ECO:0000256" key="1">
    <source>
        <dbReference type="ARBA" id="ARBA00004123"/>
    </source>
</evidence>
<keyword evidence="22 28" id="KW-0675">Receptor</keyword>
<evidence type="ECO:0000259" key="34">
    <source>
        <dbReference type="PROSITE" id="PS50011"/>
    </source>
</evidence>
<evidence type="ECO:0000256" key="28">
    <source>
        <dbReference type="PIRNR" id="PIRNR000619"/>
    </source>
</evidence>
<dbReference type="InterPro" id="IPR020635">
    <property type="entry name" value="Tyr_kinase_cat_dom"/>
</dbReference>
<dbReference type="FunFam" id="2.10.220.10:FF:000009">
    <property type="entry name" value="Receptor protein-tyrosine kinase"/>
    <property type="match status" value="1"/>
</dbReference>
<dbReference type="InterPro" id="IPR008266">
    <property type="entry name" value="Tyr_kinase_AS"/>
</dbReference>
<dbReference type="Pfam" id="PF00757">
    <property type="entry name" value="Furin-like"/>
    <property type="match status" value="1"/>
</dbReference>
<evidence type="ECO:0000256" key="32">
    <source>
        <dbReference type="SAM" id="MobiDB-lite"/>
    </source>
</evidence>
<dbReference type="CDD" id="cd12087">
    <property type="entry name" value="TM_EGFR-like"/>
    <property type="match status" value="1"/>
</dbReference>